<dbReference type="Pfam" id="PF16488">
    <property type="entry name" value="ArgoL2"/>
    <property type="match status" value="1"/>
</dbReference>
<comment type="caution">
    <text evidence="3">The sequence shown here is derived from an EMBL/GenBank/DDBJ whole genome shotgun (WGS) entry which is preliminary data.</text>
</comment>
<dbReference type="InterPro" id="IPR012337">
    <property type="entry name" value="RNaseH-like_sf"/>
</dbReference>
<dbReference type="InterPro" id="IPR036397">
    <property type="entry name" value="RNaseH_sf"/>
</dbReference>
<gene>
    <name evidence="3" type="ORF">G3M48_003904</name>
</gene>
<feature type="coiled-coil region" evidence="1">
    <location>
        <begin position="273"/>
        <end position="316"/>
    </location>
</feature>
<dbReference type="AlphaFoldDB" id="A0AAW0RUA5"/>
<reference evidence="3 4" key="1">
    <citation type="submission" date="2020-02" db="EMBL/GenBank/DDBJ databases">
        <title>Comparative genomics of the hypocrealean fungal genus Beauvera.</title>
        <authorList>
            <person name="Showalter D.N."/>
            <person name="Bushley K.E."/>
            <person name="Rehner S.A."/>
        </authorList>
    </citation>
    <scope>NUCLEOTIDE SEQUENCE [LARGE SCALE GENOMIC DNA]</scope>
    <source>
        <strain evidence="3 4">ARSEF4384</strain>
    </source>
</reference>
<dbReference type="Proteomes" id="UP001397290">
    <property type="component" value="Unassembled WGS sequence"/>
</dbReference>
<dbReference type="SUPFAM" id="SSF101690">
    <property type="entry name" value="PAZ domain"/>
    <property type="match status" value="1"/>
</dbReference>
<dbReference type="InterPro" id="IPR003165">
    <property type="entry name" value="Piwi"/>
</dbReference>
<dbReference type="Pfam" id="PF02171">
    <property type="entry name" value="Piwi"/>
    <property type="match status" value="1"/>
</dbReference>
<dbReference type="Gene3D" id="2.170.260.10">
    <property type="entry name" value="paz domain"/>
    <property type="match status" value="1"/>
</dbReference>
<accession>A0AAW0RUA5</accession>
<dbReference type="SUPFAM" id="SSF53098">
    <property type="entry name" value="Ribonuclease H-like"/>
    <property type="match status" value="1"/>
</dbReference>
<dbReference type="InterPro" id="IPR014811">
    <property type="entry name" value="ArgoL1"/>
</dbReference>
<organism evidence="3 4">
    <name type="scientific">Beauveria asiatica</name>
    <dbReference type="NCBI Taxonomy" id="1069075"/>
    <lineage>
        <taxon>Eukaryota</taxon>
        <taxon>Fungi</taxon>
        <taxon>Dikarya</taxon>
        <taxon>Ascomycota</taxon>
        <taxon>Pezizomycotina</taxon>
        <taxon>Sordariomycetes</taxon>
        <taxon>Hypocreomycetidae</taxon>
        <taxon>Hypocreales</taxon>
        <taxon>Cordycipitaceae</taxon>
        <taxon>Beauveria</taxon>
    </lineage>
</organism>
<dbReference type="Gene3D" id="3.40.50.2300">
    <property type="match status" value="1"/>
</dbReference>
<evidence type="ECO:0000256" key="1">
    <source>
        <dbReference type="SAM" id="Coils"/>
    </source>
</evidence>
<dbReference type="Gene3D" id="3.30.420.10">
    <property type="entry name" value="Ribonuclease H-like superfamily/Ribonuclease H"/>
    <property type="match status" value="1"/>
</dbReference>
<dbReference type="InterPro" id="IPR045246">
    <property type="entry name" value="Piwi_ago-like"/>
</dbReference>
<evidence type="ECO:0000313" key="3">
    <source>
        <dbReference type="EMBL" id="KAK8145869.1"/>
    </source>
</evidence>
<sequence length="1145" mass="127020">MATATWRLEFFAELPVPGVQMRHGRANAKDKLVGIFEASSKKSAEAAAIIEVAEEAVMSEAAGATMAAVTSRKGTDIAEADIAAEESAAAESVAVDSVAVDIAEIAKAATILRSRVAFLPHTASEAGEVVDGPIREVEEVEEVEEALMIGVRNASHSEVTKSEDSLVKPQADELVKRIAAGKGKSSREYKFDEPLPARPAFGTVGDKVVVWANFFEVKAQPLMLFRHGLKIAKVHPEDDQNKSFSQTEVRGRKLHLVIAKLLEEIRAAPAQALREAETRLQRAKQAEKAANGRKAASEAKEEVKSATEAKLDAQAALSSGKLVVSEFKSQIISLKELHLNKGPIRVVLSEEAFEDGVPPRQELFDVQLTDAVPVKLSEVIDYVTHMKVAENDIVFPRHPEVVDVLNMVLSFRPRSRTDVSAVGSSRLYPFGSGSDIARLLWDQRPLVAARGFFQSARLATGRILLNTQVTHGVFKFGGQARELFELMNLGPYGAGKIDMQKYDKIASLKVFSKYISKVRAWVTFKTPSGREVKRLKAIQGLVIPSAMKRQKSGPGEHPDRFVNGWEVCGPEHVEFWNADEKKYVSVRQHYKTKYGMQLGNYPVFRFGQGDKNSYFPAEVVEIQQGQSAKLKLNGGETKTMMQSACRPPVSNAKTIVDQSRQFLGHDDPLLKQFGVSVSKQLLAVHARVIQPPMIQYLTDKKAKKYVEPAKASWNMIKCCVAKSGRKIERWAYVQIACPWIKPEQVDAMVVAWQNMGIDMDKRPCFSKKLAAPDAIQSMDAVFKESKSKGVQLIIFILREKDSGPLYNRIKTLGDCVYGIHTSCMVNTHLSDAKIGNFANLGIKVNLKFGGVNHKLRDELDILKKGNTMFVGYDVTHPTNMDIPKGATGPPSLVGLVSSIDSELGQWPSVTWEQASKQEMLGAVLEQHFASRIDLWQKNDKNKGKPLKNIVIYRDGVSESQFATVLTDELPLIRTACKKKFGDKPPKLTIIVSVKRHQTRFYPAHEQHMTRSANIENGTVVDRGVTQARYWDFYLTAHDVFKGTARPAHYTVLLDEVFRPEYGLQAANELQKLTHELCYLFGRATKAVSICPPAYYADIVCERARAHRPEYAVPDDAASERSGSSMHGPAVSREIHPNLRDTMYYI</sequence>
<dbReference type="InterPro" id="IPR032472">
    <property type="entry name" value="ArgoL2"/>
</dbReference>
<dbReference type="SMART" id="SM01163">
    <property type="entry name" value="DUF1785"/>
    <property type="match status" value="1"/>
</dbReference>
<dbReference type="Pfam" id="PF08699">
    <property type="entry name" value="ArgoL1"/>
    <property type="match status" value="1"/>
</dbReference>
<evidence type="ECO:0000259" key="2">
    <source>
        <dbReference type="PROSITE" id="PS50822"/>
    </source>
</evidence>
<dbReference type="PANTHER" id="PTHR22891">
    <property type="entry name" value="EUKARYOTIC TRANSLATION INITIATION FACTOR 2C"/>
    <property type="match status" value="1"/>
</dbReference>
<feature type="domain" description="Piwi" evidence="2">
    <location>
        <begin position="792"/>
        <end position="1108"/>
    </location>
</feature>
<proteinExistence type="predicted"/>
<evidence type="ECO:0000313" key="4">
    <source>
        <dbReference type="Proteomes" id="UP001397290"/>
    </source>
</evidence>
<dbReference type="GO" id="GO:0003676">
    <property type="term" value="F:nucleic acid binding"/>
    <property type="evidence" value="ECO:0007669"/>
    <property type="project" value="InterPro"/>
</dbReference>
<dbReference type="CDD" id="cd04657">
    <property type="entry name" value="Piwi_ago-like"/>
    <property type="match status" value="1"/>
</dbReference>
<keyword evidence="1" id="KW-0175">Coiled coil</keyword>
<name>A0AAW0RUA5_9HYPO</name>
<dbReference type="PROSITE" id="PS50822">
    <property type="entry name" value="PIWI"/>
    <property type="match status" value="1"/>
</dbReference>
<protein>
    <recommendedName>
        <fullName evidence="2">Piwi domain-containing protein</fullName>
    </recommendedName>
</protein>
<dbReference type="SMART" id="SM00950">
    <property type="entry name" value="Piwi"/>
    <property type="match status" value="1"/>
</dbReference>
<keyword evidence="4" id="KW-1185">Reference proteome</keyword>
<dbReference type="InterPro" id="IPR036085">
    <property type="entry name" value="PAZ_dom_sf"/>
</dbReference>
<dbReference type="EMBL" id="JAAHCF010000253">
    <property type="protein sequence ID" value="KAK8145869.1"/>
    <property type="molecule type" value="Genomic_DNA"/>
</dbReference>